<name>A0A0E3UVN2_9BACT</name>
<evidence type="ECO:0000256" key="1">
    <source>
        <dbReference type="SAM" id="Phobius"/>
    </source>
</evidence>
<keyword evidence="1" id="KW-0472">Membrane</keyword>
<dbReference type="AlphaFoldDB" id="A0A0E3UVN2"/>
<feature type="transmembrane region" description="Helical" evidence="1">
    <location>
        <begin position="35"/>
        <end position="56"/>
    </location>
</feature>
<dbReference type="HOGENOM" id="CLU_2827497_0_0_10"/>
<gene>
    <name evidence="2" type="ORF">PKOR_05365</name>
</gene>
<keyword evidence="1" id="KW-1133">Transmembrane helix</keyword>
<reference evidence="2 3" key="1">
    <citation type="journal article" date="2015" name="Sci. Rep.">
        <title>Unraveling adaptation of Pontibacter korlensis to radiation and infertility in desert through complete genome and comparative transcriptomic analysis.</title>
        <authorList>
            <person name="Dai J."/>
            <person name="Dai W."/>
            <person name="Qiu C."/>
            <person name="Yang Z."/>
            <person name="Zhang Y."/>
            <person name="Zhou M."/>
            <person name="Zhang L."/>
            <person name="Fang C."/>
            <person name="Gao Q."/>
            <person name="Yang Q."/>
            <person name="Li X."/>
            <person name="Wang Z."/>
            <person name="Wang Z."/>
            <person name="Jia Z."/>
            <person name="Chen X."/>
        </authorList>
    </citation>
    <scope>NUCLEOTIDE SEQUENCE [LARGE SCALE GENOMIC DNA]</scope>
    <source>
        <strain evidence="2 3">X14-1T</strain>
    </source>
</reference>
<keyword evidence="3" id="KW-1185">Reference proteome</keyword>
<evidence type="ECO:0000313" key="3">
    <source>
        <dbReference type="Proteomes" id="UP000033109"/>
    </source>
</evidence>
<organism evidence="2 3">
    <name type="scientific">Pontibacter korlensis</name>
    <dbReference type="NCBI Taxonomy" id="400092"/>
    <lineage>
        <taxon>Bacteria</taxon>
        <taxon>Pseudomonadati</taxon>
        <taxon>Bacteroidota</taxon>
        <taxon>Cytophagia</taxon>
        <taxon>Cytophagales</taxon>
        <taxon>Hymenobacteraceae</taxon>
        <taxon>Pontibacter</taxon>
    </lineage>
</organism>
<keyword evidence="1" id="KW-0812">Transmembrane</keyword>
<proteinExistence type="predicted"/>
<sequence>MASAFFIDIAAKALRATKQVNFILLLTPPKARPSFIIIAATLAMNGTIYANAILVAKLPVPQPIKL</sequence>
<dbReference type="KEGG" id="pko:PKOR_05365"/>
<dbReference type="Proteomes" id="UP000033109">
    <property type="component" value="Chromosome"/>
</dbReference>
<evidence type="ECO:0000313" key="2">
    <source>
        <dbReference type="EMBL" id="AKD02657.1"/>
    </source>
</evidence>
<dbReference type="PATRIC" id="fig|400092.3.peg.1192"/>
<dbReference type="STRING" id="400092.PKOR_05365"/>
<accession>A0A0E3UVN2</accession>
<protein>
    <submittedName>
        <fullName evidence="2">Uncharacterized protein</fullName>
    </submittedName>
</protein>
<dbReference type="EMBL" id="CP009621">
    <property type="protein sequence ID" value="AKD02657.1"/>
    <property type="molecule type" value="Genomic_DNA"/>
</dbReference>